<protein>
    <submittedName>
        <fullName evidence="1">Uncharacterized protein</fullName>
    </submittedName>
</protein>
<dbReference type="KEGG" id="eff:skT53_34100"/>
<evidence type="ECO:0000313" key="1">
    <source>
        <dbReference type="EMBL" id="BCJ88425.1"/>
    </source>
</evidence>
<dbReference type="EMBL" id="AP023366">
    <property type="protein sequence ID" value="BCJ88425.1"/>
    <property type="molecule type" value="Genomic_DNA"/>
</dbReference>
<gene>
    <name evidence="1" type="ORF">skT53_34100</name>
</gene>
<keyword evidence="2" id="KW-1185">Reference proteome</keyword>
<proteinExistence type="predicted"/>
<dbReference type="AlphaFoldDB" id="A0A7I8DEE8"/>
<organism evidence="1 2">
    <name type="scientific">Effusibacillus dendaii</name>
    <dbReference type="NCBI Taxonomy" id="2743772"/>
    <lineage>
        <taxon>Bacteria</taxon>
        <taxon>Bacillati</taxon>
        <taxon>Bacillota</taxon>
        <taxon>Bacilli</taxon>
        <taxon>Bacillales</taxon>
        <taxon>Alicyclobacillaceae</taxon>
        <taxon>Effusibacillus</taxon>
    </lineage>
</organism>
<name>A0A7I8DEE8_9BACL</name>
<reference evidence="1 2" key="1">
    <citation type="submission" date="2020-08" db="EMBL/GenBank/DDBJ databases">
        <title>Complete Genome Sequence of Effusibacillus dendaii Strain skT53, Isolated from Farmland soil.</title>
        <authorList>
            <person name="Konishi T."/>
            <person name="Kawasaki H."/>
        </authorList>
    </citation>
    <scope>NUCLEOTIDE SEQUENCE [LARGE SCALE GENOMIC DNA]</scope>
    <source>
        <strain evidence="2">skT53</strain>
    </source>
</reference>
<dbReference type="Proteomes" id="UP000593802">
    <property type="component" value="Chromosome"/>
</dbReference>
<sequence>MFVRRIFDPKLSENWESFTNGSAMVETIPSGHLHLCWVSILTEVLPSIGYSETQIEQSVSKEFYELMKRRGTGWANH</sequence>
<evidence type="ECO:0000313" key="2">
    <source>
        <dbReference type="Proteomes" id="UP000593802"/>
    </source>
</evidence>
<accession>A0A7I8DEE8</accession>